<dbReference type="EMBL" id="JACEIK010004951">
    <property type="protein sequence ID" value="MCD9646897.1"/>
    <property type="molecule type" value="Genomic_DNA"/>
</dbReference>
<accession>A0ABS8VKX3</accession>
<comment type="caution">
    <text evidence="2">The sequence shown here is derived from an EMBL/GenBank/DDBJ whole genome shotgun (WGS) entry which is preliminary data.</text>
</comment>
<organism evidence="2 3">
    <name type="scientific">Datura stramonium</name>
    <name type="common">Jimsonweed</name>
    <name type="synonym">Common thornapple</name>
    <dbReference type="NCBI Taxonomy" id="4076"/>
    <lineage>
        <taxon>Eukaryota</taxon>
        <taxon>Viridiplantae</taxon>
        <taxon>Streptophyta</taxon>
        <taxon>Embryophyta</taxon>
        <taxon>Tracheophyta</taxon>
        <taxon>Spermatophyta</taxon>
        <taxon>Magnoliopsida</taxon>
        <taxon>eudicotyledons</taxon>
        <taxon>Gunneridae</taxon>
        <taxon>Pentapetalae</taxon>
        <taxon>asterids</taxon>
        <taxon>lamiids</taxon>
        <taxon>Solanales</taxon>
        <taxon>Solanaceae</taxon>
        <taxon>Solanoideae</taxon>
        <taxon>Datureae</taxon>
        <taxon>Datura</taxon>
    </lineage>
</organism>
<name>A0ABS8VKX3_DATST</name>
<sequence>DHEILTFKTELSKKAEEMVVIGHIPMLKSNLEKFKDKALVDLKDQEDYLALKYEFITLNLSPNNSSGIEFFEEEEDEPLEPGLNIPTPRFDVSSPDPLSRSS</sequence>
<proteinExistence type="predicted"/>
<gene>
    <name evidence="2" type="ORF">HAX54_037148</name>
</gene>
<evidence type="ECO:0000256" key="1">
    <source>
        <dbReference type="SAM" id="MobiDB-lite"/>
    </source>
</evidence>
<feature type="region of interest" description="Disordered" evidence="1">
    <location>
        <begin position="70"/>
        <end position="102"/>
    </location>
</feature>
<protein>
    <recommendedName>
        <fullName evidence="4">Reverse transcriptase domain-containing protein</fullName>
    </recommendedName>
</protein>
<evidence type="ECO:0000313" key="3">
    <source>
        <dbReference type="Proteomes" id="UP000823775"/>
    </source>
</evidence>
<dbReference type="Proteomes" id="UP000823775">
    <property type="component" value="Unassembled WGS sequence"/>
</dbReference>
<feature type="non-terminal residue" evidence="2">
    <location>
        <position position="1"/>
    </location>
</feature>
<evidence type="ECO:0000313" key="2">
    <source>
        <dbReference type="EMBL" id="MCD9646897.1"/>
    </source>
</evidence>
<evidence type="ECO:0008006" key="4">
    <source>
        <dbReference type="Google" id="ProtNLM"/>
    </source>
</evidence>
<keyword evidence="3" id="KW-1185">Reference proteome</keyword>
<feature type="compositionally biased region" description="Acidic residues" evidence="1">
    <location>
        <begin position="70"/>
        <end position="79"/>
    </location>
</feature>
<reference evidence="2 3" key="1">
    <citation type="journal article" date="2021" name="BMC Genomics">
        <title>Datura genome reveals duplications of psychoactive alkaloid biosynthetic genes and high mutation rate following tissue culture.</title>
        <authorList>
            <person name="Rajewski A."/>
            <person name="Carter-House D."/>
            <person name="Stajich J."/>
            <person name="Litt A."/>
        </authorList>
    </citation>
    <scope>NUCLEOTIDE SEQUENCE [LARGE SCALE GENOMIC DNA]</scope>
    <source>
        <strain evidence="2">AR-01</strain>
    </source>
</reference>